<keyword evidence="4 6" id="KW-1133">Transmembrane helix</keyword>
<dbReference type="EMBL" id="BAAAPZ010000015">
    <property type="protein sequence ID" value="GAA2102656.1"/>
    <property type="molecule type" value="Genomic_DNA"/>
</dbReference>
<feature type="transmembrane region" description="Helical" evidence="6">
    <location>
        <begin position="263"/>
        <end position="285"/>
    </location>
</feature>
<comment type="subcellular location">
    <subcellularLocation>
        <location evidence="1">Membrane</location>
        <topology evidence="1">Multi-pass membrane protein</topology>
    </subcellularLocation>
</comment>
<evidence type="ECO:0000256" key="6">
    <source>
        <dbReference type="SAM" id="Phobius"/>
    </source>
</evidence>
<evidence type="ECO:0000313" key="8">
    <source>
        <dbReference type="Proteomes" id="UP001500984"/>
    </source>
</evidence>
<dbReference type="Proteomes" id="UP001500984">
    <property type="component" value="Unassembled WGS sequence"/>
</dbReference>
<dbReference type="RefSeq" id="WP_344337711.1">
    <property type="nucleotide sequence ID" value="NZ_BAAAPZ010000015.1"/>
</dbReference>
<sequence>MEILFALVVVVTVAFAFVNGFHDAGVTVGNAVVSRALTPRIAMTLAAVFNFVGALLGLGIAVTVAENIIEFPHQPGDLLSILLAGMAAATLWGIVTYVVAIPVSSTYSLVGGVLGSGLAYGAHADLASLMLRLVVPLLTVPIIVMGISALCTAVLSRLAAGSAPKPLFRRSRAAGAVFTGLLSLGHGIQDAQKSCAILMLAIVAYQGARFADGDPFEVTWEVRILVATALAVGTLVSGWRVARTVSRRIALLDPFKSAIADGVSSVALLVSALTVSVPVSLVYTVVGSNLGTQFAGRPGVIRGRFLTPVLAIWVLGIPAPAVLGALFAGGLMLLGV</sequence>
<keyword evidence="3 6" id="KW-0812">Transmembrane</keyword>
<comment type="caution">
    <text evidence="7">The sequence shown here is derived from an EMBL/GenBank/DDBJ whole genome shotgun (WGS) entry which is preliminary data.</text>
</comment>
<evidence type="ECO:0000256" key="1">
    <source>
        <dbReference type="ARBA" id="ARBA00004141"/>
    </source>
</evidence>
<organism evidence="7 8">
    <name type="scientific">Brevibacterium salitolerans</name>
    <dbReference type="NCBI Taxonomy" id="1403566"/>
    <lineage>
        <taxon>Bacteria</taxon>
        <taxon>Bacillati</taxon>
        <taxon>Actinomycetota</taxon>
        <taxon>Actinomycetes</taxon>
        <taxon>Micrococcales</taxon>
        <taxon>Brevibacteriaceae</taxon>
        <taxon>Brevibacterium</taxon>
    </lineage>
</organism>
<feature type="transmembrane region" description="Helical" evidence="6">
    <location>
        <begin position="222"/>
        <end position="242"/>
    </location>
</feature>
<feature type="transmembrane region" description="Helical" evidence="6">
    <location>
        <begin position="40"/>
        <end position="65"/>
    </location>
</feature>
<accession>A0ABN2X0X8</accession>
<feature type="transmembrane region" description="Helical" evidence="6">
    <location>
        <begin position="305"/>
        <end position="334"/>
    </location>
</feature>
<feature type="transmembrane region" description="Helical" evidence="6">
    <location>
        <begin position="77"/>
        <end position="99"/>
    </location>
</feature>
<dbReference type="InterPro" id="IPR001204">
    <property type="entry name" value="Phos_transporter"/>
</dbReference>
<evidence type="ECO:0000256" key="3">
    <source>
        <dbReference type="ARBA" id="ARBA00022692"/>
    </source>
</evidence>
<evidence type="ECO:0000313" key="7">
    <source>
        <dbReference type="EMBL" id="GAA2102656.1"/>
    </source>
</evidence>
<keyword evidence="5 6" id="KW-0472">Membrane</keyword>
<dbReference type="PANTHER" id="PTHR11101:SF80">
    <property type="entry name" value="PHOSPHATE TRANSPORTER"/>
    <property type="match status" value="1"/>
</dbReference>
<evidence type="ECO:0000256" key="4">
    <source>
        <dbReference type="ARBA" id="ARBA00022989"/>
    </source>
</evidence>
<feature type="transmembrane region" description="Helical" evidence="6">
    <location>
        <begin position="134"/>
        <end position="160"/>
    </location>
</feature>
<proteinExistence type="predicted"/>
<dbReference type="PANTHER" id="PTHR11101">
    <property type="entry name" value="PHOSPHATE TRANSPORTER"/>
    <property type="match status" value="1"/>
</dbReference>
<feature type="transmembrane region" description="Helical" evidence="6">
    <location>
        <begin position="105"/>
        <end position="122"/>
    </location>
</feature>
<keyword evidence="2" id="KW-0813">Transport</keyword>
<evidence type="ECO:0000256" key="5">
    <source>
        <dbReference type="ARBA" id="ARBA00023136"/>
    </source>
</evidence>
<name>A0ABN2X0X8_9MICO</name>
<protein>
    <submittedName>
        <fullName evidence="7">Inorganic phosphate transporter</fullName>
    </submittedName>
</protein>
<dbReference type="Pfam" id="PF01384">
    <property type="entry name" value="PHO4"/>
    <property type="match status" value="2"/>
</dbReference>
<gene>
    <name evidence="7" type="ORF">GCM10009823_26160</name>
</gene>
<evidence type="ECO:0000256" key="2">
    <source>
        <dbReference type="ARBA" id="ARBA00022448"/>
    </source>
</evidence>
<keyword evidence="8" id="KW-1185">Reference proteome</keyword>
<reference evidence="7 8" key="1">
    <citation type="journal article" date="2019" name="Int. J. Syst. Evol. Microbiol.">
        <title>The Global Catalogue of Microorganisms (GCM) 10K type strain sequencing project: providing services to taxonomists for standard genome sequencing and annotation.</title>
        <authorList>
            <consortium name="The Broad Institute Genomics Platform"/>
            <consortium name="The Broad Institute Genome Sequencing Center for Infectious Disease"/>
            <person name="Wu L."/>
            <person name="Ma J."/>
        </authorList>
    </citation>
    <scope>NUCLEOTIDE SEQUENCE [LARGE SCALE GENOMIC DNA]</scope>
    <source>
        <strain evidence="7 8">JCM 15900</strain>
    </source>
</reference>